<feature type="chain" id="PRO_5044592831" evidence="6">
    <location>
        <begin position="22"/>
        <end position="599"/>
    </location>
</feature>
<protein>
    <submittedName>
        <fullName evidence="10">RagB/SusD family nutrient uptake outer membrane protein</fullName>
    </submittedName>
</protein>
<evidence type="ECO:0000256" key="6">
    <source>
        <dbReference type="SAM" id="SignalP"/>
    </source>
</evidence>
<dbReference type="EMBL" id="RCXO01000004">
    <property type="protein sequence ID" value="RYT81787.1"/>
    <property type="molecule type" value="Genomic_DNA"/>
</dbReference>
<evidence type="ECO:0000256" key="3">
    <source>
        <dbReference type="ARBA" id="ARBA00022729"/>
    </source>
</evidence>
<sequence>MKKIAKLFTAIAVVFTAFSCADLDIDNDGRVAMQDIFGRYERTVSYYSNCINYMPKVSLDYGTSVMPFLASFCDEAHDASDAQSGIVSDWYKGYTTPEYNPMTSYCMDPWSHYFEGIRRCNTFLININDPKVATYHFDVVEKNGWIAQVRVARAFYYLQLVKLYGGVPLMDTPYEVTHDFSSDRRATFEECADFIISECEEALKTAESEGSTVGFRWQIDDGQRGQLTRAVAYAIESETALYAASPLFNGGGNSSYTWEKAAQITKNALDQCLSHGLELYSIVPDPTLAQNVYENYFITRSDPSRSMDKETILESTKRLAIWKYAGTPMQEGMELAGSCPSQELVDCYEMIDGTQPILGYQDAEHLRPILNTASSYDPEYPYENRDPRFYASIYYNGATRYLDNTAKKVETYVGGNCGISEKVTDVRYTRTGYYLRKYNNYKSNTSTSADGFVRIFRLAELYLNFAEAAYQSAGPDVEVSGMTAREAVNKVRERVGMPALPEGLTKDQFEIRYRNERRVELAFEGHRYFDVRRWKILSETDGFVTGMKITRSGNGFSYERIKLPSRSTSAEKYLLYPIKQSEVSKMQKFTGENWQNPNW</sequence>
<dbReference type="InterPro" id="IPR012944">
    <property type="entry name" value="SusD_RagB_dom"/>
</dbReference>
<comment type="subcellular location">
    <subcellularLocation>
        <location evidence="1">Cell outer membrane</location>
    </subcellularLocation>
</comment>
<keyword evidence="4" id="KW-0472">Membrane</keyword>
<evidence type="ECO:0000256" key="1">
    <source>
        <dbReference type="ARBA" id="ARBA00004442"/>
    </source>
</evidence>
<feature type="domain" description="SusD-like N-terminal" evidence="8">
    <location>
        <begin position="84"/>
        <end position="203"/>
    </location>
</feature>
<evidence type="ECO:0000256" key="4">
    <source>
        <dbReference type="ARBA" id="ARBA00023136"/>
    </source>
</evidence>
<comment type="similarity">
    <text evidence="2">Belongs to the SusD family.</text>
</comment>
<dbReference type="SUPFAM" id="SSF48452">
    <property type="entry name" value="TPR-like"/>
    <property type="match status" value="1"/>
</dbReference>
<gene>
    <name evidence="9" type="ORF">DWX27_02870</name>
    <name evidence="10" type="ORF">DWZ32_20625</name>
    <name evidence="11" type="ORF">EAJ06_04430</name>
</gene>
<organism evidence="10 13">
    <name type="scientific">Bacteroides intestinalis</name>
    <dbReference type="NCBI Taxonomy" id="329854"/>
    <lineage>
        <taxon>Bacteria</taxon>
        <taxon>Pseudomonadati</taxon>
        <taxon>Bacteroidota</taxon>
        <taxon>Bacteroidia</taxon>
        <taxon>Bacteroidales</taxon>
        <taxon>Bacteroidaceae</taxon>
        <taxon>Bacteroides</taxon>
    </lineage>
</organism>
<dbReference type="Pfam" id="PF14322">
    <property type="entry name" value="SusD-like_3"/>
    <property type="match status" value="1"/>
</dbReference>
<dbReference type="Proteomes" id="UP000284772">
    <property type="component" value="Unassembled WGS sequence"/>
</dbReference>
<keyword evidence="3 6" id="KW-0732">Signal</keyword>
<dbReference type="InterPro" id="IPR011990">
    <property type="entry name" value="TPR-like_helical_dom_sf"/>
</dbReference>
<reference evidence="11 14" key="2">
    <citation type="journal article" date="2019" name="Science, e1252229">
        <title>Invertible promoters mediate bacterial phase variation, antibiotic resistance, and host adaptation in the gut.</title>
        <authorList>
            <person name="Jiang X."/>
            <person name="Hall A.B."/>
            <person name="Arthur T.D."/>
            <person name="Plichta D.R."/>
            <person name="Covington C.T."/>
            <person name="Poyet M."/>
            <person name="Crothers J."/>
            <person name="Moses P.L."/>
            <person name="Tolonen A.C."/>
            <person name="Vlamakis H."/>
            <person name="Alm E.J."/>
            <person name="Xavier R.J."/>
        </authorList>
    </citation>
    <scope>NUCLEOTIDE SEQUENCE [LARGE SCALE GENOMIC DNA]</scope>
    <source>
        <strain evidence="14">bf_0095</strain>
        <strain evidence="11">Bf_0095</strain>
    </source>
</reference>
<dbReference type="Proteomes" id="UP000291191">
    <property type="component" value="Unassembled WGS sequence"/>
</dbReference>
<dbReference type="OrthoDB" id="691231at2"/>
<dbReference type="Pfam" id="PF07980">
    <property type="entry name" value="SusD_RagB"/>
    <property type="match status" value="1"/>
</dbReference>
<evidence type="ECO:0000256" key="5">
    <source>
        <dbReference type="ARBA" id="ARBA00023237"/>
    </source>
</evidence>
<name>A0A3E4IGJ2_9BACE</name>
<dbReference type="AlphaFoldDB" id="A0A3E4IGJ2"/>
<evidence type="ECO:0000259" key="8">
    <source>
        <dbReference type="Pfam" id="PF14322"/>
    </source>
</evidence>
<keyword evidence="5" id="KW-0998">Cell outer membrane</keyword>
<dbReference type="Gene3D" id="1.25.40.390">
    <property type="match status" value="1"/>
</dbReference>
<accession>A0A3E4IGJ2</accession>
<proteinExistence type="inferred from homology"/>
<dbReference type="RefSeq" id="WP_021967433.1">
    <property type="nucleotide sequence ID" value="NZ_CABMMK010000004.1"/>
</dbReference>
<evidence type="ECO:0000313" key="10">
    <source>
        <dbReference type="EMBL" id="RHN03415.1"/>
    </source>
</evidence>
<evidence type="ECO:0000313" key="11">
    <source>
        <dbReference type="EMBL" id="RYT81787.1"/>
    </source>
</evidence>
<evidence type="ECO:0000313" key="14">
    <source>
        <dbReference type="Proteomes" id="UP000291191"/>
    </source>
</evidence>
<keyword evidence="14" id="KW-1185">Reference proteome</keyword>
<dbReference type="InterPro" id="IPR033985">
    <property type="entry name" value="SusD-like_N"/>
</dbReference>
<feature type="domain" description="RagB/SusD" evidence="7">
    <location>
        <begin position="330"/>
        <end position="599"/>
    </location>
</feature>
<dbReference type="GO" id="GO:0009279">
    <property type="term" value="C:cell outer membrane"/>
    <property type="evidence" value="ECO:0007669"/>
    <property type="project" value="UniProtKB-SubCell"/>
</dbReference>
<dbReference type="PROSITE" id="PS51257">
    <property type="entry name" value="PROKAR_LIPOPROTEIN"/>
    <property type="match status" value="1"/>
</dbReference>
<evidence type="ECO:0000256" key="2">
    <source>
        <dbReference type="ARBA" id="ARBA00006275"/>
    </source>
</evidence>
<evidence type="ECO:0000313" key="13">
    <source>
        <dbReference type="Proteomes" id="UP000286003"/>
    </source>
</evidence>
<reference evidence="12 13" key="1">
    <citation type="submission" date="2018-08" db="EMBL/GenBank/DDBJ databases">
        <title>A genome reference for cultivated species of the human gut microbiota.</title>
        <authorList>
            <person name="Zou Y."/>
            <person name="Xue W."/>
            <person name="Luo G."/>
        </authorList>
    </citation>
    <scope>NUCLEOTIDE SEQUENCE [LARGE SCALE GENOMIC DNA]</scope>
    <source>
        <strain evidence="9 12">AF19-10AC</strain>
        <strain evidence="10 13">AF31-23</strain>
    </source>
</reference>
<dbReference type="Proteomes" id="UP000286003">
    <property type="component" value="Unassembled WGS sequence"/>
</dbReference>
<evidence type="ECO:0000313" key="12">
    <source>
        <dbReference type="Proteomes" id="UP000284772"/>
    </source>
</evidence>
<evidence type="ECO:0000313" key="9">
    <source>
        <dbReference type="EMBL" id="RGT57135.1"/>
    </source>
</evidence>
<feature type="signal peptide" evidence="6">
    <location>
        <begin position="1"/>
        <end position="21"/>
    </location>
</feature>
<dbReference type="EMBL" id="QRQM01000032">
    <property type="protein sequence ID" value="RHN03415.1"/>
    <property type="molecule type" value="Genomic_DNA"/>
</dbReference>
<evidence type="ECO:0000259" key="7">
    <source>
        <dbReference type="Pfam" id="PF07980"/>
    </source>
</evidence>
<dbReference type="EMBL" id="QRWT01000002">
    <property type="protein sequence ID" value="RGT57135.1"/>
    <property type="molecule type" value="Genomic_DNA"/>
</dbReference>
<comment type="caution">
    <text evidence="10">The sequence shown here is derived from an EMBL/GenBank/DDBJ whole genome shotgun (WGS) entry which is preliminary data.</text>
</comment>